<dbReference type="AlphaFoldDB" id="A0A263D223"/>
<dbReference type="InterPro" id="IPR000792">
    <property type="entry name" value="Tscrpt_reg_LuxR_C"/>
</dbReference>
<dbReference type="InParanoid" id="A0A263D223"/>
<dbReference type="RefSeq" id="WP_094863699.1">
    <property type="nucleotide sequence ID" value="NZ_NKYE01000009.1"/>
</dbReference>
<dbReference type="PANTHER" id="PTHR44688">
    <property type="entry name" value="DNA-BINDING TRANSCRIPTIONAL ACTIVATOR DEVR_DOSR"/>
    <property type="match status" value="1"/>
</dbReference>
<name>A0A263D223_9PSEU</name>
<keyword evidence="7" id="KW-1185">Reference proteome</keyword>
<sequence length="204" mass="21528">MDKTKVAVYAADPLTHAGISRLLRSTPGLELVTGEAAVDATVTVVVLEEVGEGQAAARAVLRQVARQVSSPVVLITPHEGKFDTDGLAGLPLGAVVYREAATETRLLAAVREAGRATSAPAVETVSAAPAHPIRSSPNKPPSPFSEREKAVLRLLADGLDTAAVAKRLMFSERTVKYIVHALTLRLKLRNRSHAVAYALRSGAI</sequence>
<evidence type="ECO:0000259" key="5">
    <source>
        <dbReference type="PROSITE" id="PS50043"/>
    </source>
</evidence>
<comment type="caution">
    <text evidence="6">The sequence shown here is derived from an EMBL/GenBank/DDBJ whole genome shotgun (WGS) entry which is preliminary data.</text>
</comment>
<dbReference type="PRINTS" id="PR00038">
    <property type="entry name" value="HTHLUXR"/>
</dbReference>
<evidence type="ECO:0000313" key="6">
    <source>
        <dbReference type="EMBL" id="OZM72128.1"/>
    </source>
</evidence>
<evidence type="ECO:0000256" key="4">
    <source>
        <dbReference type="SAM" id="MobiDB-lite"/>
    </source>
</evidence>
<keyword evidence="1" id="KW-0805">Transcription regulation</keyword>
<dbReference type="SUPFAM" id="SSF46894">
    <property type="entry name" value="C-terminal effector domain of the bipartite response regulators"/>
    <property type="match status" value="1"/>
</dbReference>
<dbReference type="GO" id="GO:0006355">
    <property type="term" value="P:regulation of DNA-templated transcription"/>
    <property type="evidence" value="ECO:0007669"/>
    <property type="project" value="InterPro"/>
</dbReference>
<dbReference type="GO" id="GO:0003677">
    <property type="term" value="F:DNA binding"/>
    <property type="evidence" value="ECO:0007669"/>
    <property type="project" value="UniProtKB-KW"/>
</dbReference>
<dbReference type="Proteomes" id="UP000242444">
    <property type="component" value="Unassembled WGS sequence"/>
</dbReference>
<feature type="domain" description="HTH luxR-type" evidence="5">
    <location>
        <begin position="137"/>
        <end position="202"/>
    </location>
</feature>
<dbReference type="Gene3D" id="3.40.50.2300">
    <property type="match status" value="1"/>
</dbReference>
<feature type="region of interest" description="Disordered" evidence="4">
    <location>
        <begin position="120"/>
        <end position="146"/>
    </location>
</feature>
<accession>A0A263D223</accession>
<dbReference type="EMBL" id="NKYE01000009">
    <property type="protein sequence ID" value="OZM72128.1"/>
    <property type="molecule type" value="Genomic_DNA"/>
</dbReference>
<proteinExistence type="predicted"/>
<dbReference type="Pfam" id="PF00196">
    <property type="entry name" value="GerE"/>
    <property type="match status" value="1"/>
</dbReference>
<organism evidence="6 7">
    <name type="scientific">Amycolatopsis antarctica</name>
    <dbReference type="NCBI Taxonomy" id="1854586"/>
    <lineage>
        <taxon>Bacteria</taxon>
        <taxon>Bacillati</taxon>
        <taxon>Actinomycetota</taxon>
        <taxon>Actinomycetes</taxon>
        <taxon>Pseudonocardiales</taxon>
        <taxon>Pseudonocardiaceae</taxon>
        <taxon>Amycolatopsis</taxon>
    </lineage>
</organism>
<dbReference type="PANTHER" id="PTHR44688:SF16">
    <property type="entry name" value="DNA-BINDING TRANSCRIPTIONAL ACTIVATOR DEVR_DOSR"/>
    <property type="match status" value="1"/>
</dbReference>
<dbReference type="PROSITE" id="PS00622">
    <property type="entry name" value="HTH_LUXR_1"/>
    <property type="match status" value="1"/>
</dbReference>
<dbReference type="InterPro" id="IPR016032">
    <property type="entry name" value="Sig_transdc_resp-reg_C-effctor"/>
</dbReference>
<dbReference type="SMART" id="SM00421">
    <property type="entry name" value="HTH_LUXR"/>
    <property type="match status" value="1"/>
</dbReference>
<keyword evidence="3" id="KW-0804">Transcription</keyword>
<gene>
    <name evidence="6" type="ORF">CFN78_16445</name>
</gene>
<protein>
    <submittedName>
        <fullName evidence="6">Helix-turn-helix transcriptional regulator</fullName>
    </submittedName>
</protein>
<evidence type="ECO:0000256" key="3">
    <source>
        <dbReference type="ARBA" id="ARBA00023163"/>
    </source>
</evidence>
<dbReference type="OrthoDB" id="4309410at2"/>
<evidence type="ECO:0000256" key="1">
    <source>
        <dbReference type="ARBA" id="ARBA00023015"/>
    </source>
</evidence>
<evidence type="ECO:0000256" key="2">
    <source>
        <dbReference type="ARBA" id="ARBA00023125"/>
    </source>
</evidence>
<reference evidence="6 7" key="1">
    <citation type="submission" date="2017-07" db="EMBL/GenBank/DDBJ databases">
        <title>Amycolatopsis antarcticus sp. nov., isolated from the surface of an Antarcticus brown macroalga.</title>
        <authorList>
            <person name="Wang J."/>
            <person name="Leiva S."/>
            <person name="Huang J."/>
            <person name="Huang Y."/>
        </authorList>
    </citation>
    <scope>NUCLEOTIDE SEQUENCE [LARGE SCALE GENOMIC DNA]</scope>
    <source>
        <strain evidence="6 7">AU-G6</strain>
    </source>
</reference>
<dbReference type="PROSITE" id="PS50043">
    <property type="entry name" value="HTH_LUXR_2"/>
    <property type="match status" value="1"/>
</dbReference>
<evidence type="ECO:0000313" key="7">
    <source>
        <dbReference type="Proteomes" id="UP000242444"/>
    </source>
</evidence>
<dbReference type="CDD" id="cd06170">
    <property type="entry name" value="LuxR_C_like"/>
    <property type="match status" value="1"/>
</dbReference>
<keyword evidence="2" id="KW-0238">DNA-binding</keyword>